<sequence>MMSGRVRKNARMMGFNVLVLHTVGRRSGVERTHPVGWFAEPGGGRLIVASANGAADNPAWYYNLAAHPDVRIEVGGRTEEVTAEQLHGDDRERAWQLILKEAPRFAQYATKTDREMPIIRLTGSRGL</sequence>
<accession>A0ABS2AJL4</accession>
<evidence type="ECO:0000313" key="3">
    <source>
        <dbReference type="EMBL" id="MBM2620022.1"/>
    </source>
</evidence>
<dbReference type="NCBIfam" id="TIGR00026">
    <property type="entry name" value="hi_GC_TIGR00026"/>
    <property type="match status" value="1"/>
</dbReference>
<evidence type="ECO:0000313" key="4">
    <source>
        <dbReference type="Proteomes" id="UP000632138"/>
    </source>
</evidence>
<dbReference type="PANTHER" id="PTHR39428:SF1">
    <property type="entry name" value="F420H(2)-DEPENDENT QUINONE REDUCTASE RV1261C"/>
    <property type="match status" value="1"/>
</dbReference>
<dbReference type="PANTHER" id="PTHR39428">
    <property type="entry name" value="F420H(2)-DEPENDENT QUINONE REDUCTASE RV1261C"/>
    <property type="match status" value="1"/>
</dbReference>
<keyword evidence="4" id="KW-1185">Reference proteome</keyword>
<comment type="similarity">
    <text evidence="1">Belongs to the F420H(2)-dependent quinone reductase family.</text>
</comment>
<dbReference type="Pfam" id="PF04075">
    <property type="entry name" value="F420H2_quin_red"/>
    <property type="match status" value="1"/>
</dbReference>
<comment type="caution">
    <text evidence="3">The sequence shown here is derived from an EMBL/GenBank/DDBJ whole genome shotgun (WGS) entry which is preliminary data.</text>
</comment>
<reference evidence="3 4" key="1">
    <citation type="submission" date="2021-01" db="EMBL/GenBank/DDBJ databases">
        <title>Actinoplanes sp. nov. LDG1-06 isolated from lichen.</title>
        <authorList>
            <person name="Saeng-In P."/>
            <person name="Phongsopitanun W."/>
            <person name="Kanchanasin P."/>
            <person name="Yuki M."/>
            <person name="Kudo T."/>
            <person name="Ohkuma M."/>
            <person name="Tanasupawat S."/>
        </authorList>
    </citation>
    <scope>NUCLEOTIDE SEQUENCE [LARGE SCALE GENOMIC DNA]</scope>
    <source>
        <strain evidence="3 4">LDG1-06</strain>
    </source>
</reference>
<dbReference type="Proteomes" id="UP000632138">
    <property type="component" value="Unassembled WGS sequence"/>
</dbReference>
<organism evidence="3 4">
    <name type="scientific">Paractinoplanes ovalisporus</name>
    <dbReference type="NCBI Taxonomy" id="2810368"/>
    <lineage>
        <taxon>Bacteria</taxon>
        <taxon>Bacillati</taxon>
        <taxon>Actinomycetota</taxon>
        <taxon>Actinomycetes</taxon>
        <taxon>Micromonosporales</taxon>
        <taxon>Micromonosporaceae</taxon>
        <taxon>Paractinoplanes</taxon>
    </lineage>
</organism>
<evidence type="ECO:0000256" key="2">
    <source>
        <dbReference type="ARBA" id="ARBA00049106"/>
    </source>
</evidence>
<protein>
    <submittedName>
        <fullName evidence="3">Nitroreductase family deazaflavin-dependent oxidoreductase</fullName>
    </submittedName>
</protein>
<dbReference type="EMBL" id="JAENHP010000013">
    <property type="protein sequence ID" value="MBM2620022.1"/>
    <property type="molecule type" value="Genomic_DNA"/>
</dbReference>
<dbReference type="InterPro" id="IPR004378">
    <property type="entry name" value="F420H2_quin_Rdtase"/>
</dbReference>
<evidence type="ECO:0000256" key="1">
    <source>
        <dbReference type="ARBA" id="ARBA00008710"/>
    </source>
</evidence>
<gene>
    <name evidence="3" type="ORF">JIG36_31365</name>
</gene>
<comment type="catalytic activity">
    <reaction evidence="2">
        <text>oxidized coenzyme F420-(gamma-L-Glu)(n) + a quinol + H(+) = reduced coenzyme F420-(gamma-L-Glu)(n) + a quinone</text>
        <dbReference type="Rhea" id="RHEA:39663"/>
        <dbReference type="Rhea" id="RHEA-COMP:12939"/>
        <dbReference type="Rhea" id="RHEA-COMP:14378"/>
        <dbReference type="ChEBI" id="CHEBI:15378"/>
        <dbReference type="ChEBI" id="CHEBI:24646"/>
        <dbReference type="ChEBI" id="CHEBI:132124"/>
        <dbReference type="ChEBI" id="CHEBI:133980"/>
        <dbReference type="ChEBI" id="CHEBI:139511"/>
    </reaction>
</comment>
<dbReference type="SUPFAM" id="SSF50475">
    <property type="entry name" value="FMN-binding split barrel"/>
    <property type="match status" value="1"/>
</dbReference>
<dbReference type="InterPro" id="IPR012349">
    <property type="entry name" value="Split_barrel_FMN-bd"/>
</dbReference>
<dbReference type="Gene3D" id="2.30.110.10">
    <property type="entry name" value="Electron Transport, Fmn-binding Protein, Chain A"/>
    <property type="match status" value="1"/>
</dbReference>
<proteinExistence type="inferred from homology"/>
<name>A0ABS2AJL4_9ACTN</name>